<dbReference type="SUPFAM" id="SSF48452">
    <property type="entry name" value="TPR-like"/>
    <property type="match status" value="1"/>
</dbReference>
<evidence type="ECO:0000256" key="1">
    <source>
        <dbReference type="PROSITE-ProRule" id="PRU00339"/>
    </source>
</evidence>
<dbReference type="OrthoDB" id="2017782at2759"/>
<sequence length="277" mass="30768">MSLLVSSSFPPCCRTSPSCFPRAWSSVTLRSSNPLPPLVKVSSAFSRDRSFNRRHVVVAGVSIFWASVGTVAVAAASMSASMLSGSNSARKASLFVKRGMQLFVQGNVEASLTMFENALLSDPRQKPYLWQRGLSLYYANRFAEGAVQFREDVAVNPNDTEESIWCFICEARVQGVENARKQFLEVGQDRRPVMQKAYKLFKDGGDPNMLVNEFKDGEPYEIFYAYLYAGLYHEAEGNAEDAKSAILAACRTPYGLRSGDYMASLAKVHCKCRGWEL</sequence>
<dbReference type="PANTHER" id="PTHR47908:SF2">
    <property type="entry name" value="TETRATRICOPEPTIDE REPEAT (TPR)-LIKE SUPERFAMILY PROTEIN"/>
    <property type="match status" value="1"/>
</dbReference>
<keyword evidence="2" id="KW-1133">Transmembrane helix</keyword>
<keyword evidence="2" id="KW-0812">Transmembrane</keyword>
<reference evidence="3" key="1">
    <citation type="submission" date="2021-08" db="EMBL/GenBank/DDBJ databases">
        <title>WGS assembly of Ceratopteris richardii.</title>
        <authorList>
            <person name="Marchant D.B."/>
            <person name="Chen G."/>
            <person name="Jenkins J."/>
            <person name="Shu S."/>
            <person name="Leebens-Mack J."/>
            <person name="Grimwood J."/>
            <person name="Schmutz J."/>
            <person name="Soltis P."/>
            <person name="Soltis D."/>
            <person name="Chen Z.-H."/>
        </authorList>
    </citation>
    <scope>NUCLEOTIDE SEQUENCE</scope>
    <source>
        <strain evidence="3">Whitten #5841</strain>
        <tissue evidence="3">Leaf</tissue>
    </source>
</reference>
<proteinExistence type="predicted"/>
<evidence type="ECO:0000313" key="3">
    <source>
        <dbReference type="EMBL" id="KAH7284139.1"/>
    </source>
</evidence>
<gene>
    <name evidence="3" type="ORF">KP509_34G040800</name>
</gene>
<evidence type="ECO:0000256" key="2">
    <source>
        <dbReference type="SAM" id="Phobius"/>
    </source>
</evidence>
<name>A0A8T2QJQ9_CERRI</name>
<dbReference type="EMBL" id="CM035439">
    <property type="protein sequence ID" value="KAH7284139.1"/>
    <property type="molecule type" value="Genomic_DNA"/>
</dbReference>
<dbReference type="AlphaFoldDB" id="A0A8T2QJQ9"/>
<dbReference type="OMA" id="WTFLCEA"/>
<accession>A0A8T2QJQ9</accession>
<dbReference type="Proteomes" id="UP000825935">
    <property type="component" value="Chromosome 34"/>
</dbReference>
<feature type="repeat" description="TPR" evidence="1">
    <location>
        <begin position="92"/>
        <end position="125"/>
    </location>
</feature>
<comment type="caution">
    <text evidence="3">The sequence shown here is derived from an EMBL/GenBank/DDBJ whole genome shotgun (WGS) entry which is preliminary data.</text>
</comment>
<dbReference type="PROSITE" id="PS50005">
    <property type="entry name" value="TPR"/>
    <property type="match status" value="1"/>
</dbReference>
<dbReference type="Gene3D" id="1.25.40.10">
    <property type="entry name" value="Tetratricopeptide repeat domain"/>
    <property type="match status" value="1"/>
</dbReference>
<keyword evidence="4" id="KW-1185">Reference proteome</keyword>
<protein>
    <submittedName>
        <fullName evidence="3">Uncharacterized protein</fullName>
    </submittedName>
</protein>
<dbReference type="InterPro" id="IPR019734">
    <property type="entry name" value="TPR_rpt"/>
</dbReference>
<dbReference type="InterPro" id="IPR011990">
    <property type="entry name" value="TPR-like_helical_dom_sf"/>
</dbReference>
<keyword evidence="1" id="KW-0802">TPR repeat</keyword>
<dbReference type="GO" id="GO:0009507">
    <property type="term" value="C:chloroplast"/>
    <property type="evidence" value="ECO:0007669"/>
    <property type="project" value="TreeGrafter"/>
</dbReference>
<dbReference type="PANTHER" id="PTHR47908">
    <property type="match status" value="1"/>
</dbReference>
<keyword evidence="2" id="KW-0472">Membrane</keyword>
<evidence type="ECO:0000313" key="4">
    <source>
        <dbReference type="Proteomes" id="UP000825935"/>
    </source>
</evidence>
<organism evidence="3 4">
    <name type="scientific">Ceratopteris richardii</name>
    <name type="common">Triangle waterfern</name>
    <dbReference type="NCBI Taxonomy" id="49495"/>
    <lineage>
        <taxon>Eukaryota</taxon>
        <taxon>Viridiplantae</taxon>
        <taxon>Streptophyta</taxon>
        <taxon>Embryophyta</taxon>
        <taxon>Tracheophyta</taxon>
        <taxon>Polypodiopsida</taxon>
        <taxon>Polypodiidae</taxon>
        <taxon>Polypodiales</taxon>
        <taxon>Pteridineae</taxon>
        <taxon>Pteridaceae</taxon>
        <taxon>Parkerioideae</taxon>
        <taxon>Ceratopteris</taxon>
    </lineage>
</organism>
<feature type="transmembrane region" description="Helical" evidence="2">
    <location>
        <begin position="56"/>
        <end position="78"/>
    </location>
</feature>